<name>A0ABW0KRC2_9BACT</name>
<organism evidence="1 2">
    <name type="scientific">Prosthecobacter fluviatilis</name>
    <dbReference type="NCBI Taxonomy" id="445931"/>
    <lineage>
        <taxon>Bacteria</taxon>
        <taxon>Pseudomonadati</taxon>
        <taxon>Verrucomicrobiota</taxon>
        <taxon>Verrucomicrobiia</taxon>
        <taxon>Verrucomicrobiales</taxon>
        <taxon>Verrucomicrobiaceae</taxon>
        <taxon>Prosthecobacter</taxon>
    </lineage>
</organism>
<keyword evidence="2" id="KW-1185">Reference proteome</keyword>
<comment type="caution">
    <text evidence="1">The sequence shown here is derived from an EMBL/GenBank/DDBJ whole genome shotgun (WGS) entry which is preliminary data.</text>
</comment>
<evidence type="ECO:0000313" key="2">
    <source>
        <dbReference type="Proteomes" id="UP001596052"/>
    </source>
</evidence>
<reference evidence="2" key="1">
    <citation type="journal article" date="2019" name="Int. J. Syst. Evol. Microbiol.">
        <title>The Global Catalogue of Microorganisms (GCM) 10K type strain sequencing project: providing services to taxonomists for standard genome sequencing and annotation.</title>
        <authorList>
            <consortium name="The Broad Institute Genomics Platform"/>
            <consortium name="The Broad Institute Genome Sequencing Center for Infectious Disease"/>
            <person name="Wu L."/>
            <person name="Ma J."/>
        </authorList>
    </citation>
    <scope>NUCLEOTIDE SEQUENCE [LARGE SCALE GENOMIC DNA]</scope>
    <source>
        <strain evidence="2">CGMCC 4.1469</strain>
    </source>
</reference>
<sequence length="112" mass="12196">MPQFHLPNGRPGTITVHVCDPHGQPVFAAEVEITDTSASSFSRTGPEGTVEFHPSDEIKGIEVDGLAILKGNIFCTLHASKGADVYYIQTVRPLHRAGDTPRRALREGFGLW</sequence>
<evidence type="ECO:0000313" key="1">
    <source>
        <dbReference type="EMBL" id="MFC5455864.1"/>
    </source>
</evidence>
<dbReference type="EMBL" id="JBHSMQ010000004">
    <property type="protein sequence ID" value="MFC5455864.1"/>
    <property type="molecule type" value="Genomic_DNA"/>
</dbReference>
<proteinExistence type="predicted"/>
<accession>A0ABW0KRC2</accession>
<gene>
    <name evidence="1" type="ORF">ACFQDI_13450</name>
</gene>
<protein>
    <submittedName>
        <fullName evidence="1">Uncharacterized protein</fullName>
    </submittedName>
</protein>
<dbReference type="Proteomes" id="UP001596052">
    <property type="component" value="Unassembled WGS sequence"/>
</dbReference>
<dbReference type="RefSeq" id="WP_377167366.1">
    <property type="nucleotide sequence ID" value="NZ_JBHSMQ010000004.1"/>
</dbReference>